<feature type="domain" description="Transcriptional repressor PaaX-like C-terminal" evidence="2">
    <location>
        <begin position="200"/>
        <end position="281"/>
    </location>
</feature>
<dbReference type="InterPro" id="IPR048846">
    <property type="entry name" value="PaaX-like_central"/>
</dbReference>
<dbReference type="Proteomes" id="UP001500266">
    <property type="component" value="Unassembled WGS sequence"/>
</dbReference>
<gene>
    <name evidence="4" type="ORF">GCM10022416_00700</name>
</gene>
<dbReference type="InterPro" id="IPR036388">
    <property type="entry name" value="WH-like_DNA-bd_sf"/>
</dbReference>
<proteinExistence type="predicted"/>
<sequence length="288" mass="32107">MTGDRGAAASGAVPSYTRRQQAAATSARSLLLTVFGEFVLPHGEPVWTSDLLRVTTGLGIEERSARQALNRMAADGWITSRRSGRRVRWALTDHGRVLLREGAERIYSFSRERRSWDGRWLVLLVSVPESKRDLRHRLRTKLSWVGLGSPAPGVWISPHTAREAEAKQVVDDLGLDVAIFSFCGAFAGIGSERAMVEQAWHLDDLAAAYEDFVREFAGLRPDPGDPVLLAQIRLVNAWRRFPGLDPQLPLELLPPHWIGLRAANVFEDLHRTWHDAAQQRWAELAAGG</sequence>
<dbReference type="Pfam" id="PF08223">
    <property type="entry name" value="PaaX_C"/>
    <property type="match status" value="1"/>
</dbReference>
<dbReference type="InterPro" id="IPR013225">
    <property type="entry name" value="PaaX_C"/>
</dbReference>
<dbReference type="Gene3D" id="1.20.58.1460">
    <property type="match status" value="1"/>
</dbReference>
<feature type="domain" description="Transcriptional repressor PaaX-like central Cas2-like" evidence="3">
    <location>
        <begin position="114"/>
        <end position="195"/>
    </location>
</feature>
<dbReference type="PIRSF" id="PIRSF020623">
    <property type="entry name" value="PaaX"/>
    <property type="match status" value="1"/>
</dbReference>
<evidence type="ECO:0000259" key="2">
    <source>
        <dbReference type="Pfam" id="PF08223"/>
    </source>
</evidence>
<organism evidence="4 5">
    <name type="scientific">Actinomadura keratinilytica</name>
    <dbReference type="NCBI Taxonomy" id="547461"/>
    <lineage>
        <taxon>Bacteria</taxon>
        <taxon>Bacillati</taxon>
        <taxon>Actinomycetota</taxon>
        <taxon>Actinomycetes</taxon>
        <taxon>Streptosporangiales</taxon>
        <taxon>Thermomonosporaceae</taxon>
        <taxon>Actinomadura</taxon>
    </lineage>
</organism>
<dbReference type="Pfam" id="PF07848">
    <property type="entry name" value="PaaX"/>
    <property type="match status" value="1"/>
</dbReference>
<dbReference type="InterPro" id="IPR011965">
    <property type="entry name" value="PaaX_trns_reg"/>
</dbReference>
<dbReference type="PANTHER" id="PTHR30319:SF1">
    <property type="entry name" value="TRANSCRIPTIONAL REPRESSOR PAAX"/>
    <property type="match status" value="1"/>
</dbReference>
<evidence type="ECO:0000313" key="4">
    <source>
        <dbReference type="EMBL" id="GAA4126752.1"/>
    </source>
</evidence>
<dbReference type="InterPro" id="IPR036390">
    <property type="entry name" value="WH_DNA-bd_sf"/>
</dbReference>
<feature type="domain" description="Transcriptional repressor PaaX-like N-terminal" evidence="1">
    <location>
        <begin position="26"/>
        <end position="95"/>
    </location>
</feature>
<comment type="caution">
    <text evidence="4">The sequence shown here is derived from an EMBL/GenBank/DDBJ whole genome shotgun (WGS) entry which is preliminary data.</text>
</comment>
<protein>
    <submittedName>
        <fullName evidence="4">PaaX family transcriptional regulator C-terminal domain-containing protein</fullName>
    </submittedName>
</protein>
<dbReference type="RefSeq" id="WP_345016185.1">
    <property type="nucleotide sequence ID" value="NZ_BAABDO010000001.1"/>
</dbReference>
<keyword evidence="5" id="KW-1185">Reference proteome</keyword>
<accession>A0ABP7XWJ2</accession>
<name>A0ABP7XWJ2_9ACTN</name>
<dbReference type="Gene3D" id="1.10.10.10">
    <property type="entry name" value="Winged helix-like DNA-binding domain superfamily/Winged helix DNA-binding domain"/>
    <property type="match status" value="1"/>
</dbReference>
<dbReference type="InterPro" id="IPR012906">
    <property type="entry name" value="PaaX-like_N"/>
</dbReference>
<evidence type="ECO:0000259" key="1">
    <source>
        <dbReference type="Pfam" id="PF07848"/>
    </source>
</evidence>
<evidence type="ECO:0000259" key="3">
    <source>
        <dbReference type="Pfam" id="PF20803"/>
    </source>
</evidence>
<dbReference type="Pfam" id="PF20803">
    <property type="entry name" value="PaaX_M"/>
    <property type="match status" value="1"/>
</dbReference>
<dbReference type="PANTHER" id="PTHR30319">
    <property type="entry name" value="PHENYLACETIC ACID REGULATOR-RELATED TRANSCRIPTIONAL REPRESSOR"/>
    <property type="match status" value="1"/>
</dbReference>
<dbReference type="SUPFAM" id="SSF46785">
    <property type="entry name" value="Winged helix' DNA-binding domain"/>
    <property type="match status" value="1"/>
</dbReference>
<dbReference type="EMBL" id="BAABDO010000001">
    <property type="protein sequence ID" value="GAA4126752.1"/>
    <property type="molecule type" value="Genomic_DNA"/>
</dbReference>
<dbReference type="Gene3D" id="3.30.70.2650">
    <property type="match status" value="1"/>
</dbReference>
<evidence type="ECO:0000313" key="5">
    <source>
        <dbReference type="Proteomes" id="UP001500266"/>
    </source>
</evidence>
<reference evidence="5" key="1">
    <citation type="journal article" date="2019" name="Int. J. Syst. Evol. Microbiol.">
        <title>The Global Catalogue of Microorganisms (GCM) 10K type strain sequencing project: providing services to taxonomists for standard genome sequencing and annotation.</title>
        <authorList>
            <consortium name="The Broad Institute Genomics Platform"/>
            <consortium name="The Broad Institute Genome Sequencing Center for Infectious Disease"/>
            <person name="Wu L."/>
            <person name="Ma J."/>
        </authorList>
    </citation>
    <scope>NUCLEOTIDE SEQUENCE [LARGE SCALE GENOMIC DNA]</scope>
    <source>
        <strain evidence="5">JCM 17316</strain>
    </source>
</reference>